<keyword evidence="3 6" id="KW-1133">Transmembrane helix</keyword>
<dbReference type="InterPro" id="IPR006634">
    <property type="entry name" value="TLC-dom"/>
</dbReference>
<dbReference type="SMART" id="SM00724">
    <property type="entry name" value="TLC"/>
    <property type="match status" value="1"/>
</dbReference>
<comment type="subcellular location">
    <subcellularLocation>
        <location evidence="1">Membrane</location>
        <topology evidence="1">Multi-pass membrane protein</topology>
    </subcellularLocation>
</comment>
<keyword evidence="9" id="KW-1185">Reference proteome</keyword>
<feature type="transmembrane region" description="Helical" evidence="6">
    <location>
        <begin position="196"/>
        <end position="221"/>
    </location>
</feature>
<organism evidence="8 9">
    <name type="scientific">Maudiozyma saulgeensis</name>
    <dbReference type="NCBI Taxonomy" id="1789683"/>
    <lineage>
        <taxon>Eukaryota</taxon>
        <taxon>Fungi</taxon>
        <taxon>Dikarya</taxon>
        <taxon>Ascomycota</taxon>
        <taxon>Saccharomycotina</taxon>
        <taxon>Saccharomycetes</taxon>
        <taxon>Saccharomycetales</taxon>
        <taxon>Saccharomycetaceae</taxon>
        <taxon>Maudiozyma</taxon>
    </lineage>
</organism>
<evidence type="ECO:0000313" key="9">
    <source>
        <dbReference type="Proteomes" id="UP000196158"/>
    </source>
</evidence>
<accession>A0A1X7QXM0</accession>
<feature type="transmembrane region" description="Helical" evidence="6">
    <location>
        <begin position="46"/>
        <end position="65"/>
    </location>
</feature>
<evidence type="ECO:0000256" key="1">
    <source>
        <dbReference type="ARBA" id="ARBA00004141"/>
    </source>
</evidence>
<gene>
    <name evidence="8" type="ORF">KASA_0Q05995G</name>
</gene>
<evidence type="ECO:0000256" key="5">
    <source>
        <dbReference type="PROSITE-ProRule" id="PRU00205"/>
    </source>
</evidence>
<evidence type="ECO:0000256" key="4">
    <source>
        <dbReference type="ARBA" id="ARBA00023136"/>
    </source>
</evidence>
<dbReference type="GO" id="GO:0055088">
    <property type="term" value="P:lipid homeostasis"/>
    <property type="evidence" value="ECO:0007669"/>
    <property type="project" value="TreeGrafter"/>
</dbReference>
<keyword evidence="2 5" id="KW-0812">Transmembrane</keyword>
<evidence type="ECO:0000313" key="8">
    <source>
        <dbReference type="EMBL" id="SMN18168.1"/>
    </source>
</evidence>
<dbReference type="EMBL" id="FXLY01000002">
    <property type="protein sequence ID" value="SMN18168.1"/>
    <property type="molecule type" value="Genomic_DNA"/>
</dbReference>
<dbReference type="GO" id="GO:0005783">
    <property type="term" value="C:endoplasmic reticulum"/>
    <property type="evidence" value="ECO:0007669"/>
    <property type="project" value="TreeGrafter"/>
</dbReference>
<dbReference type="GO" id="GO:0016020">
    <property type="term" value="C:membrane"/>
    <property type="evidence" value="ECO:0007669"/>
    <property type="project" value="UniProtKB-SubCell"/>
</dbReference>
<dbReference type="PANTHER" id="PTHR13439">
    <property type="entry name" value="CT120 PROTEIN"/>
    <property type="match status" value="1"/>
</dbReference>
<sequence>MNLLDCLIEGLLAIPAPGIWTTKIIPGLRSFGVIESDALLNNLHSILYITAFYHLVFLLSAWFLFPGISQRKIDCLLAEEKEKEIKVEHKYSRTQRAKSLSNQAALHLVSFLQTIIVLYLSISFLISHERSVIPYPDPESRIFGETRETRVICIFAIGYFIWDALISSVYSTLPFVMHGVVSTAMYAIGIKPYLQYYAPVFLIFELSNPFLNIRWFALKYLPSENHLCSRFQLFNNLIFLVTFFLGRIAWGWYQIGCLCYDFYMVSADPRYLYWDSLIIVAGNLVLDVLNAYWFKTMVCVAIKAIKGGAQKKHDDVKKAC</sequence>
<name>A0A1X7QXM0_9SACH</name>
<evidence type="ECO:0000256" key="2">
    <source>
        <dbReference type="ARBA" id="ARBA00022692"/>
    </source>
</evidence>
<dbReference type="PROSITE" id="PS50922">
    <property type="entry name" value="TLC"/>
    <property type="match status" value="1"/>
</dbReference>
<dbReference type="Proteomes" id="UP000196158">
    <property type="component" value="Unassembled WGS sequence"/>
</dbReference>
<dbReference type="Pfam" id="PF03798">
    <property type="entry name" value="TRAM_LAG1_CLN8"/>
    <property type="match status" value="1"/>
</dbReference>
<reference evidence="8 9" key="1">
    <citation type="submission" date="2017-04" db="EMBL/GenBank/DDBJ databases">
        <authorList>
            <person name="Afonso C.L."/>
            <person name="Miller P.J."/>
            <person name="Scott M.A."/>
            <person name="Spackman E."/>
            <person name="Goraichik I."/>
            <person name="Dimitrov K.M."/>
            <person name="Suarez D.L."/>
            <person name="Swayne D.E."/>
        </authorList>
    </citation>
    <scope>NUCLEOTIDE SEQUENCE [LARGE SCALE GENOMIC DNA]</scope>
</reference>
<evidence type="ECO:0000256" key="3">
    <source>
        <dbReference type="ARBA" id="ARBA00022989"/>
    </source>
</evidence>
<dbReference type="AlphaFoldDB" id="A0A1X7QXM0"/>
<feature type="transmembrane region" description="Helical" evidence="6">
    <location>
        <begin position="105"/>
        <end position="127"/>
    </location>
</feature>
<keyword evidence="4 5" id="KW-0472">Membrane</keyword>
<proteinExistence type="predicted"/>
<dbReference type="PANTHER" id="PTHR13439:SF6">
    <property type="entry name" value="AAR085WP"/>
    <property type="match status" value="1"/>
</dbReference>
<dbReference type="OrthoDB" id="10266980at2759"/>
<protein>
    <recommendedName>
        <fullName evidence="7">TLC domain-containing protein</fullName>
    </recommendedName>
</protein>
<feature type="transmembrane region" description="Helical" evidence="6">
    <location>
        <begin position="273"/>
        <end position="294"/>
    </location>
</feature>
<feature type="transmembrane region" description="Helical" evidence="6">
    <location>
        <begin position="147"/>
        <end position="166"/>
    </location>
</feature>
<feature type="transmembrane region" description="Helical" evidence="6">
    <location>
        <begin position="233"/>
        <end position="253"/>
    </location>
</feature>
<feature type="domain" description="TLC" evidence="7">
    <location>
        <begin position="99"/>
        <end position="306"/>
    </location>
</feature>
<dbReference type="STRING" id="1789683.A0A1X7QXM0"/>
<evidence type="ECO:0000259" key="7">
    <source>
        <dbReference type="PROSITE" id="PS50922"/>
    </source>
</evidence>
<dbReference type="InterPro" id="IPR050846">
    <property type="entry name" value="TLCD"/>
</dbReference>
<evidence type="ECO:0000256" key="6">
    <source>
        <dbReference type="SAM" id="Phobius"/>
    </source>
</evidence>